<evidence type="ECO:0000256" key="4">
    <source>
        <dbReference type="ARBA" id="ARBA00023143"/>
    </source>
</evidence>
<comment type="subcellular location">
    <subcellularLocation>
        <location evidence="5">Secreted</location>
    </subcellularLocation>
    <subcellularLocation>
        <location evidence="5">Bacterial flagellum</location>
    </subcellularLocation>
</comment>
<name>A0ABP7SQW4_9BURK</name>
<evidence type="ECO:0000256" key="3">
    <source>
        <dbReference type="ARBA" id="ARBA00023054"/>
    </source>
</evidence>
<dbReference type="Pfam" id="PF07195">
    <property type="entry name" value="FliD_C"/>
    <property type="match status" value="2"/>
</dbReference>
<comment type="function">
    <text evidence="5">Required for morphogenesis and for the elongation of the flagellar filament by facilitating polymerization of the flagellin monomers at the tip of growing filament. Forms a capping structure, which prevents flagellin subunits (transported through the central channel of the flagellum) from leaking out without polymerization at the distal end.</text>
</comment>
<comment type="similarity">
    <text evidence="1 5">Belongs to the FliD family.</text>
</comment>
<evidence type="ECO:0000259" key="6">
    <source>
        <dbReference type="Pfam" id="PF02465"/>
    </source>
</evidence>
<keyword evidence="3" id="KW-0175">Coiled coil</keyword>
<reference evidence="9" key="1">
    <citation type="journal article" date="2019" name="Int. J. Syst. Evol. Microbiol.">
        <title>The Global Catalogue of Microorganisms (GCM) 10K type strain sequencing project: providing services to taxonomists for standard genome sequencing and annotation.</title>
        <authorList>
            <consortium name="The Broad Institute Genomics Platform"/>
            <consortium name="The Broad Institute Genome Sequencing Center for Infectious Disease"/>
            <person name="Wu L."/>
            <person name="Ma J."/>
        </authorList>
    </citation>
    <scope>NUCLEOTIDE SEQUENCE [LARGE SCALE GENOMIC DNA]</scope>
    <source>
        <strain evidence="9">JCM 16673</strain>
    </source>
</reference>
<feature type="domain" description="Flagellar hook-associated protein 2 C-terminal" evidence="7">
    <location>
        <begin position="693"/>
        <end position="765"/>
    </location>
</feature>
<evidence type="ECO:0000259" key="7">
    <source>
        <dbReference type="Pfam" id="PF07195"/>
    </source>
</evidence>
<protein>
    <recommendedName>
        <fullName evidence="5">Flagellar hook-associated protein 2</fullName>
        <shortName evidence="5">HAP2</shortName>
    </recommendedName>
    <alternativeName>
        <fullName evidence="5">Flagellar cap protein</fullName>
    </alternativeName>
</protein>
<dbReference type="InterPro" id="IPR040026">
    <property type="entry name" value="FliD"/>
</dbReference>
<dbReference type="Pfam" id="PF02465">
    <property type="entry name" value="FliD_N"/>
    <property type="match status" value="1"/>
</dbReference>
<keyword evidence="9" id="KW-1185">Reference proteome</keyword>
<dbReference type="PANTHER" id="PTHR30288">
    <property type="entry name" value="FLAGELLAR CAP/ASSEMBLY PROTEIN FLID"/>
    <property type="match status" value="1"/>
</dbReference>
<evidence type="ECO:0000256" key="5">
    <source>
        <dbReference type="RuleBase" id="RU362066"/>
    </source>
</evidence>
<gene>
    <name evidence="8" type="ORF">GCM10022212_07550</name>
</gene>
<dbReference type="InterPro" id="IPR010809">
    <property type="entry name" value="FliD_C"/>
</dbReference>
<dbReference type="PANTHER" id="PTHR30288:SF0">
    <property type="entry name" value="FLAGELLAR HOOK-ASSOCIATED PROTEIN 2"/>
    <property type="match status" value="1"/>
</dbReference>
<dbReference type="RefSeq" id="WP_344761900.1">
    <property type="nucleotide sequence ID" value="NZ_BAAAZE010000005.1"/>
</dbReference>
<dbReference type="EMBL" id="BAAAZE010000005">
    <property type="protein sequence ID" value="GAA4015274.1"/>
    <property type="molecule type" value="Genomic_DNA"/>
</dbReference>
<feature type="domain" description="Flagellar hook-associated protein 2 C-terminal" evidence="7">
    <location>
        <begin position="238"/>
        <end position="397"/>
    </location>
</feature>
<evidence type="ECO:0000313" key="8">
    <source>
        <dbReference type="EMBL" id="GAA4015274.1"/>
    </source>
</evidence>
<evidence type="ECO:0000256" key="1">
    <source>
        <dbReference type="ARBA" id="ARBA00009764"/>
    </source>
</evidence>
<evidence type="ECO:0000313" key="9">
    <source>
        <dbReference type="Proteomes" id="UP001501353"/>
    </source>
</evidence>
<sequence>MAISSPGIGSNLDVNSIVTQLIAIDSQPLAVLTKRQTSFQAKLSAIGSVKSALSSFQTAVSGLSDISKFQGASVSAADATIATASGSSIAVPGTYALQVTSLAQAQKLVAPGQTTSNTAIGSGTLSFDFGTISGGSATNGQYAGASFTSNASGVKTVTIDPANNTLAGIRDAINAAKIGVTATILNDGGTTPYRMVLTQASTGVSNSIKISVAGDAGLSALLGQDPAGVQALTENQTAANAEFKIDGIAVSKPSNTVTDVLPGVTLNLRGKTAAGVSTSVTVARDTAAIANSVTQFVTAYNQITQTLTNVSSYDAATKSAAVLNGDSSIRSVQNQIRDVLNAPVSGGNSAYSVLSEIGVSLQKNGSLALDSTKLQTAIDSNFSDIAGLFAAVGKSTDSQVTFTGATANTKPGAYPVTISQLARQGSAVGASGITGAGGAKTTGSAAAGLTVDGTNDSLTVLLDGVSTSISLTQQTYASADSLATEIQTQINAASAFSTAGSSATVTNNAGVLTITSNKTGSASNSAASVTGGNGKTNILGANPTVTAAYDTAITSGVNDTLDVQLDGVTKSITLAAGNYSFASIAAELQGKINGATEFSTPGLALKVTQNAGVLSILSNTYGAKSSVTIASGTALAALFGGTAPTATAGLDVIGTINGASAVGVGQLLTGATGDGSEGLTLVADGATLGARGTINYSQGYAFQLNKLLTGLLGANGPMTSRTDGINASLKSLAKSKVDLSATIAQNEKRYRAQYTALDSIISKMNTTSSYLTQQLASIAKNS</sequence>
<proteinExistence type="inferred from homology"/>
<organism evidence="8 9">
    <name type="scientific">Actimicrobium antarcticum</name>
    <dbReference type="NCBI Taxonomy" id="1051899"/>
    <lineage>
        <taxon>Bacteria</taxon>
        <taxon>Pseudomonadati</taxon>
        <taxon>Pseudomonadota</taxon>
        <taxon>Betaproteobacteria</taxon>
        <taxon>Burkholderiales</taxon>
        <taxon>Oxalobacteraceae</taxon>
        <taxon>Actimicrobium</taxon>
    </lineage>
</organism>
<comment type="caution">
    <text evidence="8">The sequence shown here is derived from an EMBL/GenBank/DDBJ whole genome shotgun (WGS) entry which is preliminary data.</text>
</comment>
<accession>A0ABP7SQW4</accession>
<feature type="domain" description="Flagellar hook-associated protein 2 N-terminal" evidence="6">
    <location>
        <begin position="10"/>
        <end position="106"/>
    </location>
</feature>
<comment type="subunit">
    <text evidence="2 5">Homopentamer.</text>
</comment>
<evidence type="ECO:0000256" key="2">
    <source>
        <dbReference type="ARBA" id="ARBA00011255"/>
    </source>
</evidence>
<dbReference type="InterPro" id="IPR003481">
    <property type="entry name" value="FliD_N"/>
</dbReference>
<keyword evidence="4 5" id="KW-0975">Bacterial flagellum</keyword>
<keyword evidence="5" id="KW-0964">Secreted</keyword>
<dbReference type="Proteomes" id="UP001501353">
    <property type="component" value="Unassembled WGS sequence"/>
</dbReference>